<sequence>MTQKRIMLSMKVSIYQAEDLPPMNTEISNKIRKAFVGENTPNLDSYVEVSYAGHTARTKTERYNYNPIWNETIEFCDYFPTFTRTIRINVRNGGIKGELIATRLIDIRDIMCHITGRNFPHFGPSWINLYGTPRIYTYAQMLQPEVELNQALGEGVAYRGRLLLAIRSMEDEDVVRIGTSKVVASPVSETVAGKKSLYFLFACFSEASVIEKKLGVKNKPISYEISFGLYGNQLDGKRGGVELQTIELAQPNNTRERVDWCYSTTTPLNPTTDDKEYYYLNFGNKKPCLYLTGYYEDHRSRMCIPNILEKLSEELYYQIQRVKHLFIRRKITEAKNYLRTVFLTMAKKFSLAQESIKSCRDTASTTLLDREYSRRIRRDLRRMAMLMIHLSKHIHRNTLGEKIKDANALHNRLCNLKNTDQIVVGGSRQETLDPGFLLLGTRQQGVPVILRELVLSGGLDLVSPSFESAREHHFPQDYRRKIRFLGISGIECFTLGSLSYNNLAPQDGLPDVFISMILEHQRVGFVRIPARDIYYSAVDCERGKWSGQMATLYLRKQGREGAGPKGWRIQSQIRVYLWLGLIKDFTAYTFGLPGGYDKNIFKTPKPPNELIYLESSRFQFRCYIFIARDLIASDSSGMSDPMARVLIGPHVLQTQALYQTMSPMWDVVLYKQVTFYQNAQSVKQNLQEVIVEIFDIDPGDDPQVPYENLPTFEELAAYTKEFDDRVILKSIPGMYLDDEDDLNKDSDDDDDDNDNELDTVDEFDDLIFDADSVLLLDRSNDIQINNTRRKQIKIGMAPPKLVLVRRKGDYRIPDNIRPPLQRFRMEVVCLQFL</sequence>
<accession>A0A183LII4</accession>
<dbReference type="InterPro" id="IPR037721">
    <property type="entry name" value="Ferlin"/>
</dbReference>
<dbReference type="Gene3D" id="2.60.40.150">
    <property type="entry name" value="C2 domain"/>
    <property type="match status" value="2"/>
</dbReference>
<keyword evidence="3" id="KW-0677">Repeat</keyword>
<dbReference type="InterPro" id="IPR035892">
    <property type="entry name" value="C2_domain_sf"/>
</dbReference>
<name>A0A183LII4_9TREM</name>
<keyword evidence="8" id="KW-1185">Reference proteome</keyword>
<dbReference type="InterPro" id="IPR037722">
    <property type="entry name" value="C2C_Ferlin"/>
</dbReference>
<reference evidence="7 8" key="1">
    <citation type="submission" date="2018-11" db="EMBL/GenBank/DDBJ databases">
        <authorList>
            <consortium name="Pathogen Informatics"/>
        </authorList>
    </citation>
    <scope>NUCLEOTIDE SEQUENCE [LARGE SCALE GENOMIC DNA]</scope>
    <source>
        <strain evidence="7 8">Zambia</strain>
    </source>
</reference>
<dbReference type="GO" id="GO:0007009">
    <property type="term" value="P:plasma membrane organization"/>
    <property type="evidence" value="ECO:0007669"/>
    <property type="project" value="TreeGrafter"/>
</dbReference>
<evidence type="ECO:0000256" key="2">
    <source>
        <dbReference type="ARBA" id="ARBA00022692"/>
    </source>
</evidence>
<dbReference type="STRING" id="48269.A0A183LII4"/>
<evidence type="ECO:0000256" key="4">
    <source>
        <dbReference type="ARBA" id="ARBA00022989"/>
    </source>
</evidence>
<evidence type="ECO:0000256" key="5">
    <source>
        <dbReference type="ARBA" id="ARBA00023136"/>
    </source>
</evidence>
<evidence type="ECO:0000256" key="1">
    <source>
        <dbReference type="ARBA" id="ARBA00004167"/>
    </source>
</evidence>
<gene>
    <name evidence="7" type="ORF">SMRZ_LOCUS3609</name>
</gene>
<dbReference type="Proteomes" id="UP000277204">
    <property type="component" value="Unassembled WGS sequence"/>
</dbReference>
<dbReference type="PROSITE" id="PS50004">
    <property type="entry name" value="C2"/>
    <property type="match status" value="2"/>
</dbReference>
<dbReference type="InterPro" id="IPR000008">
    <property type="entry name" value="C2_dom"/>
</dbReference>
<comment type="subcellular location">
    <subcellularLocation>
        <location evidence="1">Membrane</location>
        <topology evidence="1">Single-pass membrane protein</topology>
    </subcellularLocation>
</comment>
<dbReference type="SUPFAM" id="SSF49562">
    <property type="entry name" value="C2 domain (Calcium/lipid-binding domain, CaLB)"/>
    <property type="match status" value="2"/>
</dbReference>
<organism evidence="7 8">
    <name type="scientific">Schistosoma margrebowiei</name>
    <dbReference type="NCBI Taxonomy" id="48269"/>
    <lineage>
        <taxon>Eukaryota</taxon>
        <taxon>Metazoa</taxon>
        <taxon>Spiralia</taxon>
        <taxon>Lophotrochozoa</taxon>
        <taxon>Platyhelminthes</taxon>
        <taxon>Trematoda</taxon>
        <taxon>Digenea</taxon>
        <taxon>Strigeidida</taxon>
        <taxon>Schistosomatoidea</taxon>
        <taxon>Schistosomatidae</taxon>
        <taxon>Schistosoma</taxon>
    </lineage>
</organism>
<dbReference type="Pfam" id="PF08150">
    <property type="entry name" value="FerB"/>
    <property type="match status" value="1"/>
</dbReference>
<evidence type="ECO:0000256" key="6">
    <source>
        <dbReference type="SAM" id="MobiDB-lite"/>
    </source>
</evidence>
<dbReference type="Pfam" id="PF00168">
    <property type="entry name" value="C2"/>
    <property type="match status" value="2"/>
</dbReference>
<dbReference type="PANTHER" id="PTHR12546:SF60">
    <property type="entry name" value="MISFIRE, ISOFORM F"/>
    <property type="match status" value="1"/>
</dbReference>
<dbReference type="InterPro" id="IPR012561">
    <property type="entry name" value="Ferlin_B-domain"/>
</dbReference>
<keyword evidence="5" id="KW-0472">Membrane</keyword>
<keyword evidence="2" id="KW-0812">Transmembrane</keyword>
<dbReference type="SMART" id="SM01201">
    <property type="entry name" value="FerB"/>
    <property type="match status" value="1"/>
</dbReference>
<dbReference type="AlphaFoldDB" id="A0A183LII4"/>
<keyword evidence="4" id="KW-1133">Transmembrane helix</keyword>
<evidence type="ECO:0000313" key="8">
    <source>
        <dbReference type="Proteomes" id="UP000277204"/>
    </source>
</evidence>
<dbReference type="CDD" id="cd04018">
    <property type="entry name" value="C2C_Ferlin"/>
    <property type="match status" value="1"/>
</dbReference>
<dbReference type="EMBL" id="UZAI01001057">
    <property type="protein sequence ID" value="VDO58621.1"/>
    <property type="molecule type" value="Genomic_DNA"/>
</dbReference>
<feature type="region of interest" description="Disordered" evidence="6">
    <location>
        <begin position="738"/>
        <end position="758"/>
    </location>
</feature>
<protein>
    <submittedName>
        <fullName evidence="7">Uncharacterized protein</fullName>
    </submittedName>
</protein>
<dbReference type="SMART" id="SM00239">
    <property type="entry name" value="C2"/>
    <property type="match status" value="2"/>
</dbReference>
<dbReference type="GO" id="GO:0016020">
    <property type="term" value="C:membrane"/>
    <property type="evidence" value="ECO:0007669"/>
    <property type="project" value="UniProtKB-SubCell"/>
</dbReference>
<evidence type="ECO:0000256" key="3">
    <source>
        <dbReference type="ARBA" id="ARBA00022737"/>
    </source>
</evidence>
<dbReference type="PANTHER" id="PTHR12546">
    <property type="entry name" value="FER-1-LIKE"/>
    <property type="match status" value="1"/>
</dbReference>
<proteinExistence type="predicted"/>
<evidence type="ECO:0000313" key="7">
    <source>
        <dbReference type="EMBL" id="VDO58621.1"/>
    </source>
</evidence>